<dbReference type="OrthoDB" id="10046582at2759"/>
<evidence type="ECO:0000256" key="7">
    <source>
        <dbReference type="ARBA" id="ARBA00023180"/>
    </source>
</evidence>
<feature type="signal peptide" evidence="9">
    <location>
        <begin position="1"/>
        <end position="25"/>
    </location>
</feature>
<keyword evidence="2" id="KW-0336">GPI-anchor</keyword>
<protein>
    <submittedName>
        <fullName evidence="10">Uncharacterized protein</fullName>
    </submittedName>
</protein>
<dbReference type="PANTHER" id="PTHR33562">
    <property type="entry name" value="ATILLA, ISOFORM B-RELATED-RELATED"/>
    <property type="match status" value="1"/>
</dbReference>
<evidence type="ECO:0000256" key="9">
    <source>
        <dbReference type="SAM" id="SignalP"/>
    </source>
</evidence>
<evidence type="ECO:0000313" key="10">
    <source>
        <dbReference type="EMBL" id="GFG40582.1"/>
    </source>
</evidence>
<keyword evidence="8" id="KW-0449">Lipoprotein</keyword>
<comment type="subcellular location">
    <subcellularLocation>
        <location evidence="1">Membrane</location>
        <topology evidence="1">Lipid-anchor</topology>
        <topology evidence="1">GPI-anchor</topology>
    </subcellularLocation>
</comment>
<evidence type="ECO:0000256" key="5">
    <source>
        <dbReference type="ARBA" id="ARBA00022989"/>
    </source>
</evidence>
<dbReference type="PANTHER" id="PTHR33562:SF2">
    <property type="entry name" value="PROTEIN QUIVER"/>
    <property type="match status" value="1"/>
</dbReference>
<dbReference type="GO" id="GO:0098552">
    <property type="term" value="C:side of membrane"/>
    <property type="evidence" value="ECO:0007669"/>
    <property type="project" value="UniProtKB-KW"/>
</dbReference>
<dbReference type="GO" id="GO:0030431">
    <property type="term" value="P:sleep"/>
    <property type="evidence" value="ECO:0007669"/>
    <property type="project" value="InterPro"/>
</dbReference>
<dbReference type="InterPro" id="IPR031424">
    <property type="entry name" value="QVR-like"/>
</dbReference>
<evidence type="ECO:0000256" key="3">
    <source>
        <dbReference type="ARBA" id="ARBA00022692"/>
    </source>
</evidence>
<comment type="caution">
    <text evidence="10">The sequence shown here is derived from an EMBL/GenBank/DDBJ whole genome shotgun (WGS) entry which is preliminary data.</text>
</comment>
<dbReference type="Proteomes" id="UP000502823">
    <property type="component" value="Unassembled WGS sequence"/>
</dbReference>
<feature type="chain" id="PRO_5027049384" evidence="9">
    <location>
        <begin position="26"/>
        <end position="262"/>
    </location>
</feature>
<evidence type="ECO:0000256" key="6">
    <source>
        <dbReference type="ARBA" id="ARBA00023136"/>
    </source>
</evidence>
<evidence type="ECO:0000256" key="8">
    <source>
        <dbReference type="ARBA" id="ARBA00023288"/>
    </source>
</evidence>
<evidence type="ECO:0000256" key="1">
    <source>
        <dbReference type="ARBA" id="ARBA00004589"/>
    </source>
</evidence>
<evidence type="ECO:0000313" key="11">
    <source>
        <dbReference type="Proteomes" id="UP000502823"/>
    </source>
</evidence>
<keyword evidence="3" id="KW-0812">Transmembrane</keyword>
<keyword evidence="5" id="KW-1133">Transmembrane helix</keyword>
<keyword evidence="11" id="KW-1185">Reference proteome</keyword>
<keyword evidence="4 9" id="KW-0732">Signal</keyword>
<evidence type="ECO:0000256" key="4">
    <source>
        <dbReference type="ARBA" id="ARBA00022729"/>
    </source>
</evidence>
<proteinExistence type="predicted"/>
<dbReference type="InParanoid" id="A0A6L2QAA9"/>
<keyword evidence="7" id="KW-0325">Glycoprotein</keyword>
<accession>A0A6L2QAA9</accession>
<dbReference type="Pfam" id="PF17064">
    <property type="entry name" value="QVR"/>
    <property type="match status" value="2"/>
</dbReference>
<dbReference type="AlphaFoldDB" id="A0A6L2QAA9"/>
<dbReference type="InterPro" id="IPR050975">
    <property type="entry name" value="Sleep_regulator"/>
</dbReference>
<dbReference type="CDD" id="cd23592">
    <property type="entry name" value="TFP_LU_ECD_Crok"/>
    <property type="match status" value="1"/>
</dbReference>
<sequence>MAANSCSFLAAVTVILLLSVEEGFCIKCWVCRSDSDPKCADPFDNSTVPISDCRQEPDLQHLPGVRPEMCRKIRQKVHGEWRYFRSCAYVGEPGIEGDERFCLMRTGTYNIFMEYCTCKAKDGCNSAAGEAIQCYQCSSGQDPKGEDSCGAYKKFDKSRHIAVECNSDESHTPGTFCMKITQQGPKGFIWDGRWRQVIRRCASVADTGVTGVCNWGVYDNGIYWEECYCSEDGCNGSSPVHTCLFAIMGSLVFIAFIYKWQS</sequence>
<gene>
    <name evidence="10" type="ORF">Cfor_04504</name>
</gene>
<reference evidence="11" key="1">
    <citation type="submission" date="2020-01" db="EMBL/GenBank/DDBJ databases">
        <title>Draft genome sequence of the Termite Coptotermes fromosanus.</title>
        <authorList>
            <person name="Itakura S."/>
            <person name="Yosikawa Y."/>
            <person name="Umezawa K."/>
        </authorList>
    </citation>
    <scope>NUCLEOTIDE SEQUENCE [LARGE SCALE GENOMIC DNA]</scope>
</reference>
<dbReference type="EMBL" id="BLKM01002298">
    <property type="protein sequence ID" value="GFG40582.1"/>
    <property type="molecule type" value="Genomic_DNA"/>
</dbReference>
<name>A0A6L2QAA9_COPFO</name>
<keyword evidence="6" id="KW-0472">Membrane</keyword>
<dbReference type="GO" id="GO:0032222">
    <property type="term" value="P:regulation of synaptic transmission, cholinergic"/>
    <property type="evidence" value="ECO:0007669"/>
    <property type="project" value="InterPro"/>
</dbReference>
<evidence type="ECO:0000256" key="2">
    <source>
        <dbReference type="ARBA" id="ARBA00022622"/>
    </source>
</evidence>
<organism evidence="10 11">
    <name type="scientific">Coptotermes formosanus</name>
    <name type="common">Formosan subterranean termite</name>
    <dbReference type="NCBI Taxonomy" id="36987"/>
    <lineage>
        <taxon>Eukaryota</taxon>
        <taxon>Metazoa</taxon>
        <taxon>Ecdysozoa</taxon>
        <taxon>Arthropoda</taxon>
        <taxon>Hexapoda</taxon>
        <taxon>Insecta</taxon>
        <taxon>Pterygota</taxon>
        <taxon>Neoptera</taxon>
        <taxon>Polyneoptera</taxon>
        <taxon>Dictyoptera</taxon>
        <taxon>Blattodea</taxon>
        <taxon>Blattoidea</taxon>
        <taxon>Termitoidae</taxon>
        <taxon>Rhinotermitidae</taxon>
        <taxon>Coptotermes</taxon>
    </lineage>
</organism>